<name>A0A938Y667_9ACTN</name>
<dbReference type="GO" id="GO:0005886">
    <property type="term" value="C:plasma membrane"/>
    <property type="evidence" value="ECO:0007669"/>
    <property type="project" value="UniProtKB-SubCell"/>
</dbReference>
<keyword evidence="4 6" id="KW-0472">Membrane</keyword>
<feature type="transmembrane region" description="Helical" evidence="6">
    <location>
        <begin position="56"/>
        <end position="78"/>
    </location>
</feature>
<organism evidence="9 10">
    <name type="scientific">Nakamurella leprariae</name>
    <dbReference type="NCBI Taxonomy" id="2803911"/>
    <lineage>
        <taxon>Bacteria</taxon>
        <taxon>Bacillati</taxon>
        <taxon>Actinomycetota</taxon>
        <taxon>Actinomycetes</taxon>
        <taxon>Nakamurellales</taxon>
        <taxon>Nakamurellaceae</taxon>
        <taxon>Nakamurella</taxon>
    </lineage>
</organism>
<reference evidence="9" key="1">
    <citation type="submission" date="2021-01" db="EMBL/GenBank/DDBJ databases">
        <title>YIM 132084 draft genome.</title>
        <authorList>
            <person name="An D."/>
        </authorList>
    </citation>
    <scope>NUCLEOTIDE SEQUENCE</scope>
    <source>
        <strain evidence="9">YIM 132084</strain>
    </source>
</reference>
<evidence type="ECO:0000256" key="5">
    <source>
        <dbReference type="SAM" id="MobiDB-lite"/>
    </source>
</evidence>
<accession>A0A938Y667</accession>
<feature type="region of interest" description="Disordered" evidence="5">
    <location>
        <begin position="307"/>
        <end position="343"/>
    </location>
</feature>
<evidence type="ECO:0000259" key="8">
    <source>
        <dbReference type="PROSITE" id="PS51846"/>
    </source>
</evidence>
<dbReference type="PANTHER" id="PTHR43099">
    <property type="entry name" value="UPF0053 PROTEIN YRKA"/>
    <property type="match status" value="1"/>
</dbReference>
<dbReference type="PROSITE" id="PS51846">
    <property type="entry name" value="CNNM"/>
    <property type="match status" value="1"/>
</dbReference>
<protein>
    <submittedName>
        <fullName evidence="9">HlyC/CorC family transporter</fullName>
    </submittedName>
</protein>
<evidence type="ECO:0000256" key="6">
    <source>
        <dbReference type="SAM" id="Phobius"/>
    </source>
</evidence>
<dbReference type="InterPro" id="IPR051676">
    <property type="entry name" value="UPF0053_domain"/>
</dbReference>
<dbReference type="SUPFAM" id="SSF54631">
    <property type="entry name" value="CBS-domain pair"/>
    <property type="match status" value="1"/>
</dbReference>
<dbReference type="RefSeq" id="WP_205259736.1">
    <property type="nucleotide sequence ID" value="NZ_JAERWK010000008.1"/>
</dbReference>
<feature type="transmembrane region" description="Helical" evidence="6">
    <location>
        <begin position="6"/>
        <end position="24"/>
    </location>
</feature>
<dbReference type="Pfam" id="PF01595">
    <property type="entry name" value="CNNM"/>
    <property type="match status" value="1"/>
</dbReference>
<dbReference type="PANTHER" id="PTHR43099:SF5">
    <property type="entry name" value="HLYC_CORC FAMILY TRANSPORTER"/>
    <property type="match status" value="1"/>
</dbReference>
<dbReference type="Gene3D" id="3.10.580.10">
    <property type="entry name" value="CBS-domain"/>
    <property type="match status" value="1"/>
</dbReference>
<dbReference type="InterPro" id="IPR000644">
    <property type="entry name" value="CBS_dom"/>
</dbReference>
<feature type="domain" description="CNNM transmembrane" evidence="8">
    <location>
        <begin position="1"/>
        <end position="202"/>
    </location>
</feature>
<evidence type="ECO:0000256" key="1">
    <source>
        <dbReference type="ARBA" id="ARBA00004651"/>
    </source>
</evidence>
<gene>
    <name evidence="9" type="ORF">JL106_05670</name>
</gene>
<proteinExistence type="predicted"/>
<keyword evidence="4 6" id="KW-1133">Transmembrane helix</keyword>
<feature type="region of interest" description="Disordered" evidence="5">
    <location>
        <begin position="360"/>
        <end position="380"/>
    </location>
</feature>
<evidence type="ECO:0000313" key="9">
    <source>
        <dbReference type="EMBL" id="MBM9466771.1"/>
    </source>
</evidence>
<dbReference type="Proteomes" id="UP000663792">
    <property type="component" value="Unassembled WGS sequence"/>
</dbReference>
<keyword evidence="2" id="KW-1003">Cell membrane</keyword>
<dbReference type="AlphaFoldDB" id="A0A938Y667"/>
<comment type="subcellular location">
    <subcellularLocation>
        <location evidence="1">Cell membrane</location>
        <topology evidence="1">Multi-pass membrane protein</topology>
    </subcellularLocation>
</comment>
<dbReference type="Pfam" id="PF00571">
    <property type="entry name" value="CBS"/>
    <property type="match status" value="1"/>
</dbReference>
<dbReference type="InterPro" id="IPR046342">
    <property type="entry name" value="CBS_dom_sf"/>
</dbReference>
<evidence type="ECO:0000256" key="4">
    <source>
        <dbReference type="PROSITE-ProRule" id="PRU01193"/>
    </source>
</evidence>
<evidence type="ECO:0000256" key="2">
    <source>
        <dbReference type="ARBA" id="ARBA00022475"/>
    </source>
</evidence>
<keyword evidence="3" id="KW-0129">CBS domain</keyword>
<evidence type="ECO:0000313" key="10">
    <source>
        <dbReference type="Proteomes" id="UP000663792"/>
    </source>
</evidence>
<evidence type="ECO:0000259" key="7">
    <source>
        <dbReference type="PROSITE" id="PS51371"/>
    </source>
</evidence>
<dbReference type="EMBL" id="JAERWK010000008">
    <property type="protein sequence ID" value="MBM9466771.1"/>
    <property type="molecule type" value="Genomic_DNA"/>
</dbReference>
<feature type="domain" description="CBS" evidence="7">
    <location>
        <begin position="221"/>
        <end position="280"/>
    </location>
</feature>
<keyword evidence="4 6" id="KW-0812">Transmembrane</keyword>
<feature type="transmembrane region" description="Helical" evidence="6">
    <location>
        <begin position="98"/>
        <end position="119"/>
    </location>
</feature>
<evidence type="ECO:0000256" key="3">
    <source>
        <dbReference type="PROSITE-ProRule" id="PRU00703"/>
    </source>
</evidence>
<dbReference type="InterPro" id="IPR002550">
    <property type="entry name" value="CNNM"/>
</dbReference>
<sequence length="380" mass="40702">MTGSWLLLLLVVVLLMASAFFVAAEFSLISARRSVIEPLAVSSARARSTLRAMEQVSVMMATAQLGITLCGVLLGALGEPAVASLLEPVFHDLGVPDAWLHPVALTIALLLVVSAHVALGEMVPKNIAIAGPERTAMMLAPPLQAVATAIGPVVRGLNHLANAVVRLTGREPRDEVASAFTREEVADLVAQSHTEGLLDAEEHQLITSALDLDTAPVTSVLVPDEAVVSVPVGVTPAEVERACQRTGFSRFPIRREDGRFIGYLHIRDVVGLEDVRDLPVPPEAIRPLPVLTADTDLRTALDRMRRQGAHMAQVRSADTGPTEPRPGQVAPGAGEQTIEPDRRRGLVMLEDVIETLIGEIRDATRRSPYPVPSSTRRPQA</sequence>
<keyword evidence="10" id="KW-1185">Reference proteome</keyword>
<comment type="caution">
    <text evidence="9">The sequence shown here is derived from an EMBL/GenBank/DDBJ whole genome shotgun (WGS) entry which is preliminary data.</text>
</comment>
<dbReference type="PROSITE" id="PS51371">
    <property type="entry name" value="CBS"/>
    <property type="match status" value="1"/>
</dbReference>